<keyword evidence="2" id="KW-1185">Reference proteome</keyword>
<protein>
    <submittedName>
        <fullName evidence="1">Uncharacterized protein</fullName>
    </submittedName>
</protein>
<dbReference type="AlphaFoldDB" id="A0A4Y7L5H9"/>
<reference evidence="1 2" key="1">
    <citation type="journal article" date="2018" name="Science">
        <title>The opium poppy genome and morphinan production.</title>
        <authorList>
            <person name="Guo L."/>
            <person name="Winzer T."/>
            <person name="Yang X."/>
            <person name="Li Y."/>
            <person name="Ning Z."/>
            <person name="He Z."/>
            <person name="Teodor R."/>
            <person name="Lu Y."/>
            <person name="Bowser T.A."/>
            <person name="Graham I.A."/>
            <person name="Ye K."/>
        </authorList>
    </citation>
    <scope>NUCLEOTIDE SEQUENCE [LARGE SCALE GENOMIC DNA]</scope>
    <source>
        <strain evidence="2">cv. HN1</strain>
        <tissue evidence="1">Leaves</tissue>
    </source>
</reference>
<proteinExistence type="predicted"/>
<dbReference type="Proteomes" id="UP000316621">
    <property type="component" value="Chromosome 10"/>
</dbReference>
<evidence type="ECO:0000313" key="1">
    <source>
        <dbReference type="EMBL" id="RZC80446.1"/>
    </source>
</evidence>
<organism evidence="1 2">
    <name type="scientific">Papaver somniferum</name>
    <name type="common">Opium poppy</name>
    <dbReference type="NCBI Taxonomy" id="3469"/>
    <lineage>
        <taxon>Eukaryota</taxon>
        <taxon>Viridiplantae</taxon>
        <taxon>Streptophyta</taxon>
        <taxon>Embryophyta</taxon>
        <taxon>Tracheophyta</taxon>
        <taxon>Spermatophyta</taxon>
        <taxon>Magnoliopsida</taxon>
        <taxon>Ranunculales</taxon>
        <taxon>Papaveraceae</taxon>
        <taxon>Papaveroideae</taxon>
        <taxon>Papaver</taxon>
    </lineage>
</organism>
<accession>A0A4Y7L5H9</accession>
<evidence type="ECO:0000313" key="2">
    <source>
        <dbReference type="Proteomes" id="UP000316621"/>
    </source>
</evidence>
<dbReference type="EMBL" id="CM010724">
    <property type="protein sequence ID" value="RZC80446.1"/>
    <property type="molecule type" value="Genomic_DNA"/>
</dbReference>
<dbReference type="Gramene" id="RZC80446">
    <property type="protein sequence ID" value="RZC80446"/>
    <property type="gene ID" value="C5167_043029"/>
</dbReference>
<name>A0A4Y7L5H9_PAPSO</name>
<sequence>MSLPNRDGLSIGTSNVNMGDGTGGNGASQYGFKNVVEGVAGEFSLRIKLFLRISEISFLIMITAHEAVRWKKGNIYVLVDNGLDSRYLTVVRFCKVRWYGTYPVWSHVCLVICACKLEFGIDGLIGFPGSRLGSKQKSFGDILIAQMEEHILLWVRLPQIALLFEQASMLPVDAHIAGLQQKILSWTRISEKLFRNLFLRDITSIVFASIFLVPSSSYF</sequence>
<gene>
    <name evidence="1" type="ORF">C5167_043029</name>
</gene>